<evidence type="ECO:0000313" key="3">
    <source>
        <dbReference type="Proteomes" id="UP001157006"/>
    </source>
</evidence>
<sequence length="136" mass="15169">MAGGRRFDDDGLMDFLALSWAGFGPMLVMALGICLTGLMLRQAITGWVVFDGGQQVIWFVVRLFVYLVLTGFRFMLRRGLYVYAGDKRLQQASNCISSNWVLSLWLTSHTIQSELVIGGGDIFCLCLAKMSCMLLI</sequence>
<keyword evidence="1" id="KW-1133">Transmembrane helix</keyword>
<dbReference type="AlphaFoldDB" id="A0AAV1AWV0"/>
<dbReference type="Proteomes" id="UP001157006">
    <property type="component" value="Chromosome 5"/>
</dbReference>
<proteinExistence type="predicted"/>
<feature type="transmembrane region" description="Helical" evidence="1">
    <location>
        <begin position="12"/>
        <end position="44"/>
    </location>
</feature>
<evidence type="ECO:0000313" key="2">
    <source>
        <dbReference type="EMBL" id="CAI8612932.1"/>
    </source>
</evidence>
<feature type="transmembrane region" description="Helical" evidence="1">
    <location>
        <begin position="56"/>
        <end position="76"/>
    </location>
</feature>
<keyword evidence="1" id="KW-0472">Membrane</keyword>
<evidence type="ECO:0000256" key="1">
    <source>
        <dbReference type="SAM" id="Phobius"/>
    </source>
</evidence>
<gene>
    <name evidence="2" type="ORF">VFH_V058200</name>
</gene>
<organism evidence="2 3">
    <name type="scientific">Vicia faba</name>
    <name type="common">Broad bean</name>
    <name type="synonym">Faba vulgaris</name>
    <dbReference type="NCBI Taxonomy" id="3906"/>
    <lineage>
        <taxon>Eukaryota</taxon>
        <taxon>Viridiplantae</taxon>
        <taxon>Streptophyta</taxon>
        <taxon>Embryophyta</taxon>
        <taxon>Tracheophyta</taxon>
        <taxon>Spermatophyta</taxon>
        <taxon>Magnoliopsida</taxon>
        <taxon>eudicotyledons</taxon>
        <taxon>Gunneridae</taxon>
        <taxon>Pentapetalae</taxon>
        <taxon>rosids</taxon>
        <taxon>fabids</taxon>
        <taxon>Fabales</taxon>
        <taxon>Fabaceae</taxon>
        <taxon>Papilionoideae</taxon>
        <taxon>50 kb inversion clade</taxon>
        <taxon>NPAAA clade</taxon>
        <taxon>Hologalegina</taxon>
        <taxon>IRL clade</taxon>
        <taxon>Fabeae</taxon>
        <taxon>Vicia</taxon>
    </lineage>
</organism>
<dbReference type="EMBL" id="OX451740">
    <property type="protein sequence ID" value="CAI8612932.1"/>
    <property type="molecule type" value="Genomic_DNA"/>
</dbReference>
<protein>
    <submittedName>
        <fullName evidence="2">Uncharacterized protein</fullName>
    </submittedName>
</protein>
<keyword evidence="1" id="KW-0812">Transmembrane</keyword>
<accession>A0AAV1AWV0</accession>
<name>A0AAV1AWV0_VICFA</name>
<keyword evidence="3" id="KW-1185">Reference proteome</keyword>
<reference evidence="2 3" key="1">
    <citation type="submission" date="2023-01" db="EMBL/GenBank/DDBJ databases">
        <authorList>
            <person name="Kreplak J."/>
        </authorList>
    </citation>
    <scope>NUCLEOTIDE SEQUENCE [LARGE SCALE GENOMIC DNA]</scope>
</reference>